<feature type="transmembrane region" description="Helical" evidence="1">
    <location>
        <begin position="20"/>
        <end position="38"/>
    </location>
</feature>
<accession>A0A1F6WLK0</accession>
<organism evidence="2 3">
    <name type="scientific">Candidatus Nomurabacteria bacterium RIFCSPHIGHO2_02_FULL_42_24</name>
    <dbReference type="NCBI Taxonomy" id="1801757"/>
    <lineage>
        <taxon>Bacteria</taxon>
        <taxon>Candidatus Nomuraibacteriota</taxon>
    </lineage>
</organism>
<sequence>MSAFWENLRRRPLAQRKRILAVSVFIVTVLIVGLWLAFLPARFKGNSSDWGLKEPVQFFKNLFSSDFNSP</sequence>
<keyword evidence="1" id="KW-0812">Transmembrane</keyword>
<keyword evidence="1" id="KW-0472">Membrane</keyword>
<evidence type="ECO:0000256" key="1">
    <source>
        <dbReference type="SAM" id="Phobius"/>
    </source>
</evidence>
<keyword evidence="1" id="KW-1133">Transmembrane helix</keyword>
<gene>
    <name evidence="2" type="ORF">A3B93_01035</name>
</gene>
<evidence type="ECO:0000313" key="2">
    <source>
        <dbReference type="EMBL" id="OGI82714.1"/>
    </source>
</evidence>
<dbReference type="AlphaFoldDB" id="A0A1F6WLK0"/>
<evidence type="ECO:0000313" key="3">
    <source>
        <dbReference type="Proteomes" id="UP000179880"/>
    </source>
</evidence>
<reference evidence="2 3" key="1">
    <citation type="journal article" date="2016" name="Nat. Commun.">
        <title>Thousands of microbial genomes shed light on interconnected biogeochemical processes in an aquifer system.</title>
        <authorList>
            <person name="Anantharaman K."/>
            <person name="Brown C.T."/>
            <person name="Hug L.A."/>
            <person name="Sharon I."/>
            <person name="Castelle C.J."/>
            <person name="Probst A.J."/>
            <person name="Thomas B.C."/>
            <person name="Singh A."/>
            <person name="Wilkins M.J."/>
            <person name="Karaoz U."/>
            <person name="Brodie E.L."/>
            <person name="Williams K.H."/>
            <person name="Hubbard S.S."/>
            <person name="Banfield J.F."/>
        </authorList>
    </citation>
    <scope>NUCLEOTIDE SEQUENCE [LARGE SCALE GENOMIC DNA]</scope>
</reference>
<proteinExistence type="predicted"/>
<name>A0A1F6WLK0_9BACT</name>
<comment type="caution">
    <text evidence="2">The sequence shown here is derived from an EMBL/GenBank/DDBJ whole genome shotgun (WGS) entry which is preliminary data.</text>
</comment>
<dbReference type="EMBL" id="MFUH01000005">
    <property type="protein sequence ID" value="OGI82714.1"/>
    <property type="molecule type" value="Genomic_DNA"/>
</dbReference>
<dbReference type="Proteomes" id="UP000179880">
    <property type="component" value="Unassembled WGS sequence"/>
</dbReference>
<protein>
    <submittedName>
        <fullName evidence="2">Uncharacterized protein</fullName>
    </submittedName>
</protein>